<dbReference type="STRING" id="471704.A0A151J5M9"/>
<dbReference type="EMBL" id="KQ979970">
    <property type="protein sequence ID" value="KYN18410.1"/>
    <property type="molecule type" value="Genomic_DNA"/>
</dbReference>
<proteinExistence type="predicted"/>
<dbReference type="Pfam" id="PF23408">
    <property type="entry name" value="TMEM126_like"/>
    <property type="match status" value="1"/>
</dbReference>
<organism evidence="2 3">
    <name type="scientific">Trachymyrmex cornetzi</name>
    <dbReference type="NCBI Taxonomy" id="471704"/>
    <lineage>
        <taxon>Eukaryota</taxon>
        <taxon>Metazoa</taxon>
        <taxon>Ecdysozoa</taxon>
        <taxon>Arthropoda</taxon>
        <taxon>Hexapoda</taxon>
        <taxon>Insecta</taxon>
        <taxon>Pterygota</taxon>
        <taxon>Neoptera</taxon>
        <taxon>Endopterygota</taxon>
        <taxon>Hymenoptera</taxon>
        <taxon>Apocrita</taxon>
        <taxon>Aculeata</taxon>
        <taxon>Formicoidea</taxon>
        <taxon>Formicidae</taxon>
        <taxon>Myrmicinae</taxon>
        <taxon>Trachymyrmex</taxon>
    </lineage>
</organism>
<evidence type="ECO:0000256" key="1">
    <source>
        <dbReference type="SAM" id="Phobius"/>
    </source>
</evidence>
<reference evidence="2 3" key="1">
    <citation type="submission" date="2015-09" db="EMBL/GenBank/DDBJ databases">
        <title>Trachymyrmex cornetzi WGS genome.</title>
        <authorList>
            <person name="Nygaard S."/>
            <person name="Hu H."/>
            <person name="Boomsma J."/>
            <person name="Zhang G."/>
        </authorList>
    </citation>
    <scope>NUCLEOTIDE SEQUENCE [LARGE SCALE GENOMIC DNA]</scope>
    <source>
        <strain evidence="2">Tcor2-1</strain>
        <tissue evidence="2">Whole body</tissue>
    </source>
</reference>
<gene>
    <name evidence="2" type="ORF">ALC57_09285</name>
</gene>
<evidence type="ECO:0000313" key="3">
    <source>
        <dbReference type="Proteomes" id="UP000078492"/>
    </source>
</evidence>
<dbReference type="Proteomes" id="UP000078492">
    <property type="component" value="Unassembled WGS sequence"/>
</dbReference>
<feature type="transmembrane region" description="Helical" evidence="1">
    <location>
        <begin position="81"/>
        <end position="104"/>
    </location>
</feature>
<name>A0A151J5M9_9HYME</name>
<evidence type="ECO:0000313" key="2">
    <source>
        <dbReference type="EMBL" id="KYN18410.1"/>
    </source>
</evidence>
<keyword evidence="1" id="KW-0472">Membrane</keyword>
<accession>A0A151J5M9</accession>
<protein>
    <recommendedName>
        <fullName evidence="4">Transmembrane protein 126A</fullName>
    </recommendedName>
</protein>
<keyword evidence="1" id="KW-1133">Transmembrane helix</keyword>
<keyword evidence="1" id="KW-0812">Transmembrane</keyword>
<sequence length="173" mass="19961">MGDISQPQRIIIRNAQQDESKSPSFVTKRDRIAKQYHIIRSWKPRSDVYITLVMNKLLLLEIPCPLCIESMSAFMQTCSGVFLPLILVPLANFSVTVGSGVYNVPHITDIRGIFRRTLSIYQPIFPKIAMIFTFHALLAGFIAYSEIKSYLRMLDMQYLMEEEKEQKLKNNIL</sequence>
<dbReference type="InterPro" id="IPR057591">
    <property type="entry name" value="TMEM126-like"/>
</dbReference>
<feature type="transmembrane region" description="Helical" evidence="1">
    <location>
        <begin position="124"/>
        <end position="144"/>
    </location>
</feature>
<dbReference type="AlphaFoldDB" id="A0A151J5M9"/>
<keyword evidence="3" id="KW-1185">Reference proteome</keyword>
<evidence type="ECO:0008006" key="4">
    <source>
        <dbReference type="Google" id="ProtNLM"/>
    </source>
</evidence>